<dbReference type="EMBL" id="CAJJDN010000087">
    <property type="protein sequence ID" value="CAD8106571.1"/>
    <property type="molecule type" value="Genomic_DNA"/>
</dbReference>
<evidence type="ECO:0000313" key="3">
    <source>
        <dbReference type="Proteomes" id="UP000692954"/>
    </source>
</evidence>
<dbReference type="Proteomes" id="UP000692954">
    <property type="component" value="Unassembled WGS sequence"/>
</dbReference>
<protein>
    <submittedName>
        <fullName evidence="2">Uncharacterized protein</fullName>
    </submittedName>
</protein>
<accession>A0A8S1PUA4</accession>
<reference evidence="2" key="1">
    <citation type="submission" date="2021-01" db="EMBL/GenBank/DDBJ databases">
        <authorList>
            <consortium name="Genoscope - CEA"/>
            <person name="William W."/>
        </authorList>
    </citation>
    <scope>NUCLEOTIDE SEQUENCE</scope>
</reference>
<evidence type="ECO:0000256" key="1">
    <source>
        <dbReference type="SAM" id="MobiDB-lite"/>
    </source>
</evidence>
<feature type="compositionally biased region" description="Basic and acidic residues" evidence="1">
    <location>
        <begin position="87"/>
        <end position="97"/>
    </location>
</feature>
<gene>
    <name evidence="2" type="ORF">PSON_ATCC_30995.1.T0870049</name>
</gene>
<dbReference type="AlphaFoldDB" id="A0A8S1PUA4"/>
<feature type="region of interest" description="Disordered" evidence="1">
    <location>
        <begin position="83"/>
        <end position="107"/>
    </location>
</feature>
<proteinExistence type="predicted"/>
<dbReference type="OrthoDB" id="308150at2759"/>
<feature type="compositionally biased region" description="Polar residues" evidence="1">
    <location>
        <begin position="98"/>
        <end position="107"/>
    </location>
</feature>
<organism evidence="2 3">
    <name type="scientific">Paramecium sonneborni</name>
    <dbReference type="NCBI Taxonomy" id="65129"/>
    <lineage>
        <taxon>Eukaryota</taxon>
        <taxon>Sar</taxon>
        <taxon>Alveolata</taxon>
        <taxon>Ciliophora</taxon>
        <taxon>Intramacronucleata</taxon>
        <taxon>Oligohymenophorea</taxon>
        <taxon>Peniculida</taxon>
        <taxon>Parameciidae</taxon>
        <taxon>Paramecium</taxon>
    </lineage>
</organism>
<comment type="caution">
    <text evidence="2">The sequence shown here is derived from an EMBL/GenBank/DDBJ whole genome shotgun (WGS) entry which is preliminary data.</text>
</comment>
<keyword evidence="3" id="KW-1185">Reference proteome</keyword>
<evidence type="ECO:0000313" key="2">
    <source>
        <dbReference type="EMBL" id="CAD8106571.1"/>
    </source>
</evidence>
<name>A0A8S1PUA4_9CILI</name>
<sequence>MLKEQNREIFNRKQNQMISQRIFAFKLLQQENLISNFVNERDFLQEIEKKNSMNLQEKVAFNKKYAQLYNKLQQQYKQCIQNKREKKSAIQKRDNNPKHNQLLKQMY</sequence>